<sequence length="91" mass="9357">MKWSVSIVAEGDREVSHEEVLALADAVAGSGGIASGIGSMHYGAQVVVEADDRSSAVRLGTETFVGAVREAGLPAWPITTTEAISEDDDLA</sequence>
<keyword evidence="2" id="KW-1185">Reference proteome</keyword>
<reference evidence="1" key="1">
    <citation type="submission" date="2021-01" db="EMBL/GenBank/DDBJ databases">
        <title>Whole genome shotgun sequence of Virgisporangium aurantiacum NBRC 16421.</title>
        <authorList>
            <person name="Komaki H."/>
            <person name="Tamura T."/>
        </authorList>
    </citation>
    <scope>NUCLEOTIDE SEQUENCE</scope>
    <source>
        <strain evidence="1">NBRC 16421</strain>
    </source>
</reference>
<organism evidence="1 2">
    <name type="scientific">Virgisporangium aurantiacum</name>
    <dbReference type="NCBI Taxonomy" id="175570"/>
    <lineage>
        <taxon>Bacteria</taxon>
        <taxon>Bacillati</taxon>
        <taxon>Actinomycetota</taxon>
        <taxon>Actinomycetes</taxon>
        <taxon>Micromonosporales</taxon>
        <taxon>Micromonosporaceae</taxon>
        <taxon>Virgisporangium</taxon>
    </lineage>
</organism>
<dbReference type="EMBL" id="BOPG01000027">
    <property type="protein sequence ID" value="GIJ57014.1"/>
    <property type="molecule type" value="Genomic_DNA"/>
</dbReference>
<gene>
    <name evidence="1" type="ORF">Vau01_045300</name>
</gene>
<evidence type="ECO:0000313" key="2">
    <source>
        <dbReference type="Proteomes" id="UP000612585"/>
    </source>
</evidence>
<dbReference type="Proteomes" id="UP000612585">
    <property type="component" value="Unassembled WGS sequence"/>
</dbReference>
<protein>
    <submittedName>
        <fullName evidence="1">Uncharacterized protein</fullName>
    </submittedName>
</protein>
<dbReference type="AlphaFoldDB" id="A0A8J3Z478"/>
<comment type="caution">
    <text evidence="1">The sequence shown here is derived from an EMBL/GenBank/DDBJ whole genome shotgun (WGS) entry which is preliminary data.</text>
</comment>
<evidence type="ECO:0000313" key="1">
    <source>
        <dbReference type="EMBL" id="GIJ57014.1"/>
    </source>
</evidence>
<accession>A0A8J3Z478</accession>
<dbReference type="RefSeq" id="WP_203996025.1">
    <property type="nucleotide sequence ID" value="NZ_BOPG01000027.1"/>
</dbReference>
<proteinExistence type="predicted"/>
<name>A0A8J3Z478_9ACTN</name>